<organism evidence="1">
    <name type="scientific">marine sediment metagenome</name>
    <dbReference type="NCBI Taxonomy" id="412755"/>
    <lineage>
        <taxon>unclassified sequences</taxon>
        <taxon>metagenomes</taxon>
        <taxon>ecological metagenomes</taxon>
    </lineage>
</organism>
<dbReference type="EMBL" id="BARU01002481">
    <property type="protein sequence ID" value="GAH28725.1"/>
    <property type="molecule type" value="Genomic_DNA"/>
</dbReference>
<name>X1F832_9ZZZZ</name>
<protein>
    <recommendedName>
        <fullName evidence="2">DUF115 domain-containing protein</fullName>
    </recommendedName>
</protein>
<dbReference type="PANTHER" id="PTHR39648">
    <property type="entry name" value="6-HYDROXYMETHYL-7,8-DIHYDROPTERIN PYROPHOSPHOKINASE"/>
    <property type="match status" value="1"/>
</dbReference>
<dbReference type="AlphaFoldDB" id="X1F832"/>
<evidence type="ECO:0000313" key="1">
    <source>
        <dbReference type="EMBL" id="GAH28725.1"/>
    </source>
</evidence>
<gene>
    <name evidence="1" type="ORF">S03H2_05837</name>
</gene>
<proteinExistence type="predicted"/>
<dbReference type="GO" id="GO:0005524">
    <property type="term" value="F:ATP binding"/>
    <property type="evidence" value="ECO:0007669"/>
    <property type="project" value="InterPro"/>
</dbReference>
<feature type="non-terminal residue" evidence="1">
    <location>
        <position position="1"/>
    </location>
</feature>
<dbReference type="GO" id="GO:0003848">
    <property type="term" value="F:2-amino-4-hydroxy-6-hydroxymethyldihydropteridine diphosphokinase activity"/>
    <property type="evidence" value="ECO:0007669"/>
    <property type="project" value="InterPro"/>
</dbReference>
<dbReference type="PANTHER" id="PTHR39648:SF1">
    <property type="entry name" value="6-HYDROXYMETHYL-7,8-DIHYDROPTERIN PYROPHOSPHOKINASE"/>
    <property type="match status" value="1"/>
</dbReference>
<evidence type="ECO:0008006" key="2">
    <source>
        <dbReference type="Google" id="ProtNLM"/>
    </source>
</evidence>
<reference evidence="1" key="1">
    <citation type="journal article" date="2014" name="Front. Microbiol.">
        <title>High frequency of phylogenetically diverse reductive dehalogenase-homologous genes in deep subseafloor sedimentary metagenomes.</title>
        <authorList>
            <person name="Kawai M."/>
            <person name="Futagami T."/>
            <person name="Toyoda A."/>
            <person name="Takaki Y."/>
            <person name="Nishi S."/>
            <person name="Hori S."/>
            <person name="Arai W."/>
            <person name="Tsubouchi T."/>
            <person name="Morono Y."/>
            <person name="Uchiyama I."/>
            <person name="Ito T."/>
            <person name="Fujiyama A."/>
            <person name="Inagaki F."/>
            <person name="Takami H."/>
        </authorList>
    </citation>
    <scope>NUCLEOTIDE SEQUENCE</scope>
    <source>
        <strain evidence="1">Expedition CK06-06</strain>
    </source>
</reference>
<comment type="caution">
    <text evidence="1">The sequence shown here is derived from an EMBL/GenBank/DDBJ whole genome shotgun (WGS) entry which is preliminary data.</text>
</comment>
<sequence>IVTDFDGKIADQISALERGSILLVHSHGDNLNTLRKYLPKIVSGSFVITTQVNPLPGSSNFLGFTDGDRAVCLATVMSAKRIFSFRI</sequence>
<accession>X1F832</accession>
<dbReference type="InterPro" id="IPR027510">
    <property type="entry name" value="HMPDK_MptE"/>
</dbReference>